<keyword evidence="1 3" id="KW-0808">Transferase</keyword>
<evidence type="ECO:0000256" key="3">
    <source>
        <dbReference type="HAMAP-Rule" id="MF_00524"/>
    </source>
</evidence>
<evidence type="ECO:0000313" key="6">
    <source>
        <dbReference type="Proteomes" id="UP001169862"/>
    </source>
</evidence>
<dbReference type="SUPFAM" id="SSF53067">
    <property type="entry name" value="Actin-like ATPase domain"/>
    <property type="match status" value="1"/>
</dbReference>
<dbReference type="GO" id="GO:0006096">
    <property type="term" value="P:glycolytic process"/>
    <property type="evidence" value="ECO:0007669"/>
    <property type="project" value="UniProtKB-UniRule"/>
</dbReference>
<dbReference type="Proteomes" id="UP001169862">
    <property type="component" value="Unassembled WGS sequence"/>
</dbReference>
<dbReference type="CDD" id="cd24008">
    <property type="entry name" value="ASKHA_NBD_GLK"/>
    <property type="match status" value="1"/>
</dbReference>
<evidence type="ECO:0000256" key="2">
    <source>
        <dbReference type="ARBA" id="ARBA00022777"/>
    </source>
</evidence>
<name>A0AAW7XJZ8_9GAMM</name>
<dbReference type="NCBIfam" id="NF009073">
    <property type="entry name" value="PRK12408.1"/>
    <property type="match status" value="1"/>
</dbReference>
<proteinExistence type="inferred from homology"/>
<dbReference type="Gene3D" id="3.30.420.40">
    <property type="match status" value="1"/>
</dbReference>
<protein>
    <recommendedName>
        <fullName evidence="3">Glucokinase</fullName>
        <ecNumber evidence="3">2.7.1.2</ecNumber>
    </recommendedName>
    <alternativeName>
        <fullName evidence="3">Glucose kinase</fullName>
    </alternativeName>
</protein>
<dbReference type="NCBIfam" id="TIGR00749">
    <property type="entry name" value="glk"/>
    <property type="match status" value="1"/>
</dbReference>
<dbReference type="GeneID" id="89457831"/>
<evidence type="ECO:0000313" key="5">
    <source>
        <dbReference type="EMBL" id="MDO6453384.1"/>
    </source>
</evidence>
<sequence>MIQTVMALVGDIGGTNARFALVKPGSTELTEIVTLKCADYENIEFACQAYFDQVGIKGVEQACLAFACPVQQEEIRLTNNPWCFTRRSLKDALGLTSLKIVNDFTAMALGMLNLKPEEKIQFGGGEGLTDMARLVIGPGTGLGVSGLIKANDDWIPLASEGGHINFAPIDELDVIIWRHLHSRFGRVSVERLLCGQGLVNLYEALAEHTRFEPQFTHPSEVVEAALNATDPRAVEALDRFCRILGTVAGDNVLTLGARGGVYLCGGILPRVREFFLQSSFREAFEAKGRFVGYMESIPVWLCVAEQPGLVGAAAALFNEEVAG</sequence>
<comment type="caution">
    <text evidence="5">The sequence shown here is derived from an EMBL/GenBank/DDBJ whole genome shotgun (WGS) entry which is preliminary data.</text>
</comment>
<gene>
    <name evidence="3 5" type="primary">glk</name>
    <name evidence="5" type="ORF">Q4490_07385</name>
</gene>
<dbReference type="InterPro" id="IPR043129">
    <property type="entry name" value="ATPase_NBD"/>
</dbReference>
<comment type="subcellular location">
    <subcellularLocation>
        <location evidence="3">Cytoplasm</location>
    </subcellularLocation>
</comment>
<organism evidence="5 6">
    <name type="scientific">Neptunomonas phycophila</name>
    <dbReference type="NCBI Taxonomy" id="1572645"/>
    <lineage>
        <taxon>Bacteria</taxon>
        <taxon>Pseudomonadati</taxon>
        <taxon>Pseudomonadota</taxon>
        <taxon>Gammaproteobacteria</taxon>
        <taxon>Oceanospirillales</taxon>
        <taxon>Oceanospirillaceae</taxon>
        <taxon>Neptunomonas</taxon>
    </lineage>
</organism>
<dbReference type="InterPro" id="IPR050201">
    <property type="entry name" value="Bacterial_glucokinase"/>
</dbReference>
<comment type="catalytic activity">
    <reaction evidence="3">
        <text>D-glucose + ATP = D-glucose 6-phosphate + ADP + H(+)</text>
        <dbReference type="Rhea" id="RHEA:17825"/>
        <dbReference type="ChEBI" id="CHEBI:4167"/>
        <dbReference type="ChEBI" id="CHEBI:15378"/>
        <dbReference type="ChEBI" id="CHEBI:30616"/>
        <dbReference type="ChEBI" id="CHEBI:61548"/>
        <dbReference type="ChEBI" id="CHEBI:456216"/>
        <dbReference type="EC" id="2.7.1.2"/>
    </reaction>
</comment>
<dbReference type="PANTHER" id="PTHR47690">
    <property type="entry name" value="GLUCOKINASE"/>
    <property type="match status" value="1"/>
</dbReference>
<keyword evidence="3" id="KW-0324">Glycolysis</keyword>
<dbReference type="GO" id="GO:0005829">
    <property type="term" value="C:cytosol"/>
    <property type="evidence" value="ECO:0007669"/>
    <property type="project" value="TreeGrafter"/>
</dbReference>
<dbReference type="GO" id="GO:0005536">
    <property type="term" value="F:D-glucose binding"/>
    <property type="evidence" value="ECO:0007669"/>
    <property type="project" value="InterPro"/>
</dbReference>
<dbReference type="RefSeq" id="WP_178969531.1">
    <property type="nucleotide sequence ID" value="NZ_CP041336.1"/>
</dbReference>
<dbReference type="AlphaFoldDB" id="A0AAW7XJZ8"/>
<comment type="similarity">
    <text evidence="3 4">Belongs to the bacterial glucokinase family.</text>
</comment>
<keyword evidence="2 3" id="KW-0418">Kinase</keyword>
<dbReference type="HAMAP" id="MF_00524">
    <property type="entry name" value="Glucokinase"/>
    <property type="match status" value="1"/>
</dbReference>
<reference evidence="5" key="1">
    <citation type="submission" date="2023-07" db="EMBL/GenBank/DDBJ databases">
        <title>Genome content predicts the carbon catabolic preferences of heterotrophic bacteria.</title>
        <authorList>
            <person name="Gralka M."/>
        </authorList>
    </citation>
    <scope>NUCLEOTIDE SEQUENCE</scope>
    <source>
        <strain evidence="5">I2M16</strain>
    </source>
</reference>
<feature type="binding site" evidence="3">
    <location>
        <begin position="10"/>
        <end position="15"/>
    </location>
    <ligand>
        <name>ATP</name>
        <dbReference type="ChEBI" id="CHEBI:30616"/>
    </ligand>
</feature>
<dbReference type="EC" id="2.7.1.2" evidence="3"/>
<dbReference type="GO" id="GO:0004340">
    <property type="term" value="F:glucokinase activity"/>
    <property type="evidence" value="ECO:0007669"/>
    <property type="project" value="UniProtKB-UniRule"/>
</dbReference>
<dbReference type="GO" id="GO:0005524">
    <property type="term" value="F:ATP binding"/>
    <property type="evidence" value="ECO:0007669"/>
    <property type="project" value="UniProtKB-UniRule"/>
</dbReference>
<dbReference type="Gene3D" id="3.40.367.20">
    <property type="match status" value="1"/>
</dbReference>
<keyword evidence="3" id="KW-0067">ATP-binding</keyword>
<accession>A0AAW7XJZ8</accession>
<evidence type="ECO:0000256" key="4">
    <source>
        <dbReference type="RuleBase" id="RU004046"/>
    </source>
</evidence>
<dbReference type="PANTHER" id="PTHR47690:SF1">
    <property type="entry name" value="GLUCOKINASE"/>
    <property type="match status" value="1"/>
</dbReference>
<dbReference type="InterPro" id="IPR003836">
    <property type="entry name" value="Glucokinase"/>
</dbReference>
<keyword evidence="3" id="KW-0963">Cytoplasm</keyword>
<evidence type="ECO:0000256" key="1">
    <source>
        <dbReference type="ARBA" id="ARBA00022679"/>
    </source>
</evidence>
<dbReference type="Pfam" id="PF02685">
    <property type="entry name" value="Glucokinase"/>
    <property type="match status" value="1"/>
</dbReference>
<keyword evidence="3" id="KW-0547">Nucleotide-binding</keyword>
<dbReference type="EMBL" id="JAUOPG010000004">
    <property type="protein sequence ID" value="MDO6453384.1"/>
    <property type="molecule type" value="Genomic_DNA"/>
</dbReference>